<dbReference type="Gene3D" id="2.170.150.80">
    <property type="entry name" value="NAC domain"/>
    <property type="match status" value="1"/>
</dbReference>
<dbReference type="OMA" id="YEYEYLT"/>
<keyword evidence="2" id="KW-0238">DNA-binding</keyword>
<name>A0A7J6I9N5_CANSA</name>
<dbReference type="InterPro" id="IPR036093">
    <property type="entry name" value="NAC_dom_sf"/>
</dbReference>
<keyword evidence="4" id="KW-0539">Nucleus</keyword>
<accession>A0A7J6I9N5</accession>
<dbReference type="PROSITE" id="PS51005">
    <property type="entry name" value="NAC"/>
    <property type="match status" value="1"/>
</dbReference>
<evidence type="ECO:0000256" key="1">
    <source>
        <dbReference type="ARBA" id="ARBA00023015"/>
    </source>
</evidence>
<accession>A0A803PJ80</accession>
<evidence type="ECO:0000313" key="7">
    <source>
        <dbReference type="Proteomes" id="UP000583929"/>
    </source>
</evidence>
<dbReference type="GO" id="GO:0006355">
    <property type="term" value="P:regulation of DNA-templated transcription"/>
    <property type="evidence" value="ECO:0007669"/>
    <property type="project" value="InterPro"/>
</dbReference>
<evidence type="ECO:0000259" key="5">
    <source>
        <dbReference type="PROSITE" id="PS51005"/>
    </source>
</evidence>
<gene>
    <name evidence="6" type="ORF">G4B88_002572</name>
</gene>
<evidence type="ECO:0000256" key="3">
    <source>
        <dbReference type="ARBA" id="ARBA00023163"/>
    </source>
</evidence>
<dbReference type="EMBL" id="JAATIQ010000003">
    <property type="protein sequence ID" value="KAF4403719.1"/>
    <property type="molecule type" value="Genomic_DNA"/>
</dbReference>
<dbReference type="AlphaFoldDB" id="A0A7J6I9N5"/>
<keyword evidence="3" id="KW-0804">Transcription</keyword>
<dbReference type="GO" id="GO:0003677">
    <property type="term" value="F:DNA binding"/>
    <property type="evidence" value="ECO:0007669"/>
    <property type="project" value="UniProtKB-KW"/>
</dbReference>
<keyword evidence="1" id="KW-0805">Transcription regulation</keyword>
<dbReference type="OrthoDB" id="1193708at2759"/>
<keyword evidence="7" id="KW-1185">Reference proteome</keyword>
<protein>
    <recommendedName>
        <fullName evidence="5">NAC domain-containing protein</fullName>
    </recommendedName>
</protein>
<proteinExistence type="predicted"/>
<accession>A0A803PJ79</accession>
<comment type="caution">
    <text evidence="6">The sequence shown here is derived from an EMBL/GenBank/DDBJ whole genome shotgun (WGS) entry which is preliminary data.</text>
</comment>
<evidence type="ECO:0000256" key="4">
    <source>
        <dbReference type="ARBA" id="ARBA00023242"/>
    </source>
</evidence>
<evidence type="ECO:0000256" key="2">
    <source>
        <dbReference type="ARBA" id="ARBA00023125"/>
    </source>
</evidence>
<dbReference type="InterPro" id="IPR003441">
    <property type="entry name" value="NAC-dom"/>
</dbReference>
<evidence type="ECO:0000313" key="6">
    <source>
        <dbReference type="EMBL" id="KAF4403719.1"/>
    </source>
</evidence>
<feature type="domain" description="NAC" evidence="5">
    <location>
        <begin position="6"/>
        <end position="153"/>
    </location>
</feature>
<dbReference type="SUPFAM" id="SSF101941">
    <property type="entry name" value="NAC domain"/>
    <property type="match status" value="1"/>
</dbReference>
<dbReference type="PANTHER" id="PTHR31744:SF210">
    <property type="entry name" value="NAC DOMAIN-CONTAINING PROTEIN 86-LIKE"/>
    <property type="match status" value="1"/>
</dbReference>
<dbReference type="Pfam" id="PF02365">
    <property type="entry name" value="NAM"/>
    <property type="match status" value="1"/>
</dbReference>
<accession>A0A803PJ81</accession>
<sequence>MRKGFLAPGFRFHPTDVELVKYYLKRKVLGKGSTGTIPEVDIYKYTPWDLPDKSPIKDLKWFFFCPRVKKYASGERMNRAAEGGYWKTTGKDRDVKHNNEVVGAIKTLVFHTGGPPKGDRTDWVMHEYTLMEQGLKNIGVVQDSYVLCVVFKKEGPGPKNGAQYGAPFVEEDWTTDDENDSCLDADPFAIMSVSDVLPPTTGHTASSSRAPESISIEGAPETVMSETTNDDDMVSLLHYFVEEDHPQLNEINKDATNYLAQQQVACPDNDIFGGLGNLDNLAGLNWDPNWEDGSISAHNGLSFLELKDLDAPLTHGLQSFLWDYEIGNDQFGADAAAIQNWPSHDDRSPK</sequence>
<dbReference type="Proteomes" id="UP000583929">
    <property type="component" value="Unassembled WGS sequence"/>
</dbReference>
<dbReference type="PANTHER" id="PTHR31744">
    <property type="entry name" value="PROTEIN CUP-SHAPED COTYLEDON 2-RELATED"/>
    <property type="match status" value="1"/>
</dbReference>
<organism evidence="6 7">
    <name type="scientific">Cannabis sativa</name>
    <name type="common">Hemp</name>
    <name type="synonym">Marijuana</name>
    <dbReference type="NCBI Taxonomy" id="3483"/>
    <lineage>
        <taxon>Eukaryota</taxon>
        <taxon>Viridiplantae</taxon>
        <taxon>Streptophyta</taxon>
        <taxon>Embryophyta</taxon>
        <taxon>Tracheophyta</taxon>
        <taxon>Spermatophyta</taxon>
        <taxon>Magnoliopsida</taxon>
        <taxon>eudicotyledons</taxon>
        <taxon>Gunneridae</taxon>
        <taxon>Pentapetalae</taxon>
        <taxon>rosids</taxon>
        <taxon>fabids</taxon>
        <taxon>Rosales</taxon>
        <taxon>Cannabaceae</taxon>
        <taxon>Cannabis</taxon>
    </lineage>
</organism>
<reference evidence="6 7" key="1">
    <citation type="journal article" date="2020" name="bioRxiv">
        <title>Sequence and annotation of 42 cannabis genomes reveals extensive copy number variation in cannabinoid synthesis and pathogen resistance genes.</title>
        <authorList>
            <person name="Mckernan K.J."/>
            <person name="Helbert Y."/>
            <person name="Kane L.T."/>
            <person name="Ebling H."/>
            <person name="Zhang L."/>
            <person name="Liu B."/>
            <person name="Eaton Z."/>
            <person name="Mclaughlin S."/>
            <person name="Kingan S."/>
            <person name="Baybayan P."/>
            <person name="Concepcion G."/>
            <person name="Jordan M."/>
            <person name="Riva A."/>
            <person name="Barbazuk W."/>
            <person name="Harkins T."/>
        </authorList>
    </citation>
    <scope>NUCLEOTIDE SEQUENCE [LARGE SCALE GENOMIC DNA]</scope>
    <source>
        <strain evidence="7">cv. Jamaican Lion 4</strain>
        <tissue evidence="6">Leaf</tissue>
    </source>
</reference>